<accession>E3HQ19</accession>
<gene>
    <name evidence="3" type="ordered locus">AXYL_03857</name>
</gene>
<dbReference type="AlphaFoldDB" id="E3HQ19"/>
<organism evidence="3 4">
    <name type="scientific">Achromobacter xylosoxidans (strain A8)</name>
    <dbReference type="NCBI Taxonomy" id="762376"/>
    <lineage>
        <taxon>Bacteria</taxon>
        <taxon>Pseudomonadati</taxon>
        <taxon>Pseudomonadota</taxon>
        <taxon>Betaproteobacteria</taxon>
        <taxon>Burkholderiales</taxon>
        <taxon>Alcaligenaceae</taxon>
        <taxon>Achromobacter</taxon>
    </lineage>
</organism>
<dbReference type="eggNOG" id="COG5616">
    <property type="taxonomic scope" value="Bacteria"/>
</dbReference>
<dbReference type="InterPro" id="IPR011990">
    <property type="entry name" value="TPR-like_helical_dom_sf"/>
</dbReference>
<protein>
    <submittedName>
        <fullName evidence="3">Transcriptional regulatory protein family protein 1</fullName>
    </submittedName>
</protein>
<dbReference type="EMBL" id="CP002287">
    <property type="protein sequence ID" value="ADP17177.1"/>
    <property type="molecule type" value="Genomic_DNA"/>
</dbReference>
<evidence type="ECO:0000313" key="4">
    <source>
        <dbReference type="Proteomes" id="UP000006876"/>
    </source>
</evidence>
<evidence type="ECO:0000259" key="2">
    <source>
        <dbReference type="SMART" id="SM01043"/>
    </source>
</evidence>
<feature type="region of interest" description="Disordered" evidence="1">
    <location>
        <begin position="265"/>
        <end position="290"/>
    </location>
</feature>
<dbReference type="SMART" id="SM01043">
    <property type="entry name" value="BTAD"/>
    <property type="match status" value="1"/>
</dbReference>
<dbReference type="eggNOG" id="COG3629">
    <property type="taxonomic scope" value="Bacteria"/>
</dbReference>
<dbReference type="InterPro" id="IPR036388">
    <property type="entry name" value="WH-like_DNA-bd_sf"/>
</dbReference>
<feature type="domain" description="Bacterial transcriptional activator" evidence="2">
    <location>
        <begin position="124"/>
        <end position="264"/>
    </location>
</feature>
<name>E3HQ19_ACHXA</name>
<evidence type="ECO:0000256" key="1">
    <source>
        <dbReference type="SAM" id="MobiDB-lite"/>
    </source>
</evidence>
<evidence type="ECO:0000313" key="3">
    <source>
        <dbReference type="EMBL" id="ADP17177.1"/>
    </source>
</evidence>
<dbReference type="STRING" id="762376.AXYL_03857"/>
<dbReference type="InterPro" id="IPR005158">
    <property type="entry name" value="BTAD"/>
</dbReference>
<dbReference type="Proteomes" id="UP000006876">
    <property type="component" value="Chromosome"/>
</dbReference>
<dbReference type="KEGG" id="axy:AXYL_03857"/>
<dbReference type="Gene3D" id="1.25.40.10">
    <property type="entry name" value="Tetratricopeptide repeat domain"/>
    <property type="match status" value="2"/>
</dbReference>
<sequence length="686" mass="75020">MEAGVVAGVESAEGSADRDPRAGSVPGAALQLRLLGAMAISRAGAAVALPPSRKLRGLIAYLALAPHPVQRAHLCELLWDVPNDPRGELRWCLSKARTLLDDPGRRRVETAQDTVRLDLADCQVDAIEIGSAMQQGIARLDIERLRALAGLFAGDFLEGLEIDRNPFFNNWLTAQRRRLRACHAAVLEHLASALPAGSGEVFACLDKWLQLAPFDRRAHELLLDLLAQRGQWREGEEHLAAAMRAFEADGLDGRPLRDAWRELRGRASQTPRPDAARREEAENPSVGASDRAGRASIAVMPFVDRSAQAGVRGGVADGLAYDIITRLAKLRSLFVIAQGTVFALDQRNVGPDEAGRTLNVDYVVSGALQRREKRISVAVELVESRTARIVWADVFDRELDDAFLALDEIGNRIVAAVDIEIESAERNRAILRPPNSLDAWQAHHRGLWHMYRFNRADNAQARHFFEMALRLDPTFSRAYAGLSFTHWQDAFQRWGEQAPAIDLAFEAAGQGLIADDRDPAAHWAMGRALWLRGGQDQSLAELRRAVDLSPNFALAHYTLGFVNCQSGDAEAAIGSSDHSRDLSPYDLLLFGMLAVRALALVRLGRFEEAADWALKAAARPNAHVHILAIAACCLAIAGKGDETSGLLAAIRKTHPSYRVDDFLAAFRLAGDAEALFRQGASRIGLG</sequence>
<dbReference type="PATRIC" id="fig|762376.5.peg.3872"/>
<dbReference type="eggNOG" id="COG0457">
    <property type="taxonomic scope" value="Bacteria"/>
</dbReference>
<feature type="region of interest" description="Disordered" evidence="1">
    <location>
        <begin position="1"/>
        <end position="23"/>
    </location>
</feature>
<proteinExistence type="predicted"/>
<dbReference type="PANTHER" id="PTHR35807">
    <property type="entry name" value="TRANSCRIPTIONAL REGULATOR REDD-RELATED"/>
    <property type="match status" value="1"/>
</dbReference>
<dbReference type="InterPro" id="IPR051677">
    <property type="entry name" value="AfsR-DnrI-RedD_regulator"/>
</dbReference>
<dbReference type="RefSeq" id="WP_013394491.1">
    <property type="nucleotide sequence ID" value="NC_014640.1"/>
</dbReference>
<dbReference type="OrthoDB" id="9045337at2"/>
<dbReference type="HOGENOM" id="CLU_019981_1_0_4"/>
<dbReference type="Gene3D" id="1.10.10.10">
    <property type="entry name" value="Winged helix-like DNA-binding domain superfamily/Winged helix DNA-binding domain"/>
    <property type="match status" value="1"/>
</dbReference>
<reference evidence="3 4" key="1">
    <citation type="journal article" date="2011" name="J. Bacteriol.">
        <title>Complete genome sequence of the haloaromatic acid-degrading bacterium Achromobacter xylosoxidans A8.</title>
        <authorList>
            <person name="Strnad H."/>
            <person name="Ridl J."/>
            <person name="Paces J."/>
            <person name="Kolar M."/>
            <person name="Vlcek C."/>
            <person name="Paces V."/>
        </authorList>
    </citation>
    <scope>NUCLEOTIDE SEQUENCE [LARGE SCALE GENOMIC DNA]</scope>
    <source>
        <strain evidence="3 4">A8</strain>
    </source>
</reference>
<dbReference type="SUPFAM" id="SSF48452">
    <property type="entry name" value="TPR-like"/>
    <property type="match status" value="1"/>
</dbReference>